<sequence>MNITCPYCYSEHVSRVMPQPSSSNSNLSSMTCAGIGATLSKSLPLPKAISPLLGGLAGVVVGGLIDGLMQPNKTIQQPIPYFHCHSCQCDFQ</sequence>
<dbReference type="STRING" id="1262585.BJI46_05340"/>
<dbReference type="EMBL" id="MKKK01000056">
    <property type="protein sequence ID" value="OEY93162.1"/>
    <property type="molecule type" value="Genomic_DNA"/>
</dbReference>
<dbReference type="RefSeq" id="WP_070070732.1">
    <property type="nucleotide sequence ID" value="NZ_MKKK01000056.1"/>
</dbReference>
<protein>
    <submittedName>
        <fullName evidence="1">Uncharacterized protein</fullName>
    </submittedName>
</protein>
<evidence type="ECO:0000313" key="2">
    <source>
        <dbReference type="Proteomes" id="UP000185895"/>
    </source>
</evidence>
<comment type="caution">
    <text evidence="1">The sequence shown here is derived from an EMBL/GenBank/DDBJ whole genome shotgun (WGS) entry which is preliminary data.</text>
</comment>
<dbReference type="AlphaFoldDB" id="A0A1E7R1G7"/>
<evidence type="ECO:0000313" key="1">
    <source>
        <dbReference type="EMBL" id="OEY93162.1"/>
    </source>
</evidence>
<gene>
    <name evidence="1" type="ORF">BJI46_05340</name>
</gene>
<proteinExistence type="predicted"/>
<reference evidence="1 2" key="1">
    <citation type="submission" date="2016-09" db="EMBL/GenBank/DDBJ databases">
        <authorList>
            <person name="Capua I."/>
            <person name="De Benedictis P."/>
            <person name="Joannis T."/>
            <person name="Lombin L.H."/>
            <person name="Cattoli G."/>
        </authorList>
    </citation>
    <scope>NUCLEOTIDE SEQUENCE [LARGE SCALE GENOMIC DNA]</scope>
    <source>
        <strain evidence="1 2">ANC 4671</strain>
    </source>
</reference>
<keyword evidence="2" id="KW-1185">Reference proteome</keyword>
<dbReference type="Proteomes" id="UP000185895">
    <property type="component" value="Unassembled WGS sequence"/>
</dbReference>
<organism evidence="1 2">
    <name type="scientific">Acinetobacter qingfengensis</name>
    <dbReference type="NCBI Taxonomy" id="1262585"/>
    <lineage>
        <taxon>Bacteria</taxon>
        <taxon>Pseudomonadati</taxon>
        <taxon>Pseudomonadota</taxon>
        <taxon>Gammaproteobacteria</taxon>
        <taxon>Moraxellales</taxon>
        <taxon>Moraxellaceae</taxon>
        <taxon>Acinetobacter</taxon>
    </lineage>
</organism>
<name>A0A1E7R1G7_9GAMM</name>
<accession>A0A1E7R1G7</accession>